<organism evidence="2 3">
    <name type="scientific">Aeromicrobium alkaliterrae</name>
    <dbReference type="NCBI Taxonomy" id="302168"/>
    <lineage>
        <taxon>Bacteria</taxon>
        <taxon>Bacillati</taxon>
        <taxon>Actinomycetota</taxon>
        <taxon>Actinomycetes</taxon>
        <taxon>Propionibacteriales</taxon>
        <taxon>Nocardioidaceae</taxon>
        <taxon>Aeromicrobium</taxon>
    </lineage>
</organism>
<keyword evidence="1" id="KW-0472">Membrane</keyword>
<sequence length="51" mass="5465">MRMLSTILVAASEHAEEAEAINPYIIGGVALGILFTLLLILLAFGKGREHT</sequence>
<evidence type="ECO:0000256" key="1">
    <source>
        <dbReference type="SAM" id="Phobius"/>
    </source>
</evidence>
<keyword evidence="1" id="KW-1133">Transmembrane helix</keyword>
<dbReference type="EMBL" id="BAAAME010000004">
    <property type="protein sequence ID" value="GAA1737249.1"/>
    <property type="molecule type" value="Genomic_DNA"/>
</dbReference>
<dbReference type="Proteomes" id="UP001501057">
    <property type="component" value="Unassembled WGS sequence"/>
</dbReference>
<gene>
    <name evidence="2" type="ORF">GCM10009710_16850</name>
</gene>
<reference evidence="2 3" key="1">
    <citation type="journal article" date="2019" name="Int. J. Syst. Evol. Microbiol.">
        <title>The Global Catalogue of Microorganisms (GCM) 10K type strain sequencing project: providing services to taxonomists for standard genome sequencing and annotation.</title>
        <authorList>
            <consortium name="The Broad Institute Genomics Platform"/>
            <consortium name="The Broad Institute Genome Sequencing Center for Infectious Disease"/>
            <person name="Wu L."/>
            <person name="Ma J."/>
        </authorList>
    </citation>
    <scope>NUCLEOTIDE SEQUENCE [LARGE SCALE GENOMIC DNA]</scope>
    <source>
        <strain evidence="2 3">JCM 13518</strain>
    </source>
</reference>
<keyword evidence="3" id="KW-1185">Reference proteome</keyword>
<name>A0ABN2JS31_9ACTN</name>
<evidence type="ECO:0000313" key="2">
    <source>
        <dbReference type="EMBL" id="GAA1737249.1"/>
    </source>
</evidence>
<comment type="caution">
    <text evidence="2">The sequence shown here is derived from an EMBL/GenBank/DDBJ whole genome shotgun (WGS) entry which is preliminary data.</text>
</comment>
<feature type="transmembrane region" description="Helical" evidence="1">
    <location>
        <begin position="25"/>
        <end position="45"/>
    </location>
</feature>
<protein>
    <submittedName>
        <fullName evidence="2">Uncharacterized protein</fullName>
    </submittedName>
</protein>
<keyword evidence="1" id="KW-0812">Transmembrane</keyword>
<evidence type="ECO:0000313" key="3">
    <source>
        <dbReference type="Proteomes" id="UP001501057"/>
    </source>
</evidence>
<accession>A0ABN2JS31</accession>
<proteinExistence type="predicted"/>